<dbReference type="HAMAP" id="MF_00198">
    <property type="entry name" value="Spermidine_synth"/>
    <property type="match status" value="1"/>
</dbReference>
<comment type="pathway">
    <text evidence="5">Amine and polyamine biosynthesis; spermidine biosynthesis; spermidine from putrescine: step 1/1.</text>
</comment>
<keyword evidence="2 5" id="KW-0808">Transferase</keyword>
<dbReference type="Pfam" id="PF01564">
    <property type="entry name" value="Spermine_synth"/>
    <property type="match status" value="1"/>
</dbReference>
<dbReference type="Gene3D" id="3.40.50.150">
    <property type="entry name" value="Vaccinia Virus protein VP39"/>
    <property type="match status" value="1"/>
</dbReference>
<proteinExistence type="inferred from homology"/>
<dbReference type="InterPro" id="IPR029063">
    <property type="entry name" value="SAM-dependent_MTases_sf"/>
</dbReference>
<dbReference type="PROSITE" id="PS01330">
    <property type="entry name" value="PABS_1"/>
    <property type="match status" value="1"/>
</dbReference>
<evidence type="ECO:0000256" key="1">
    <source>
        <dbReference type="ARBA" id="ARBA00007867"/>
    </source>
</evidence>
<feature type="active site" description="Proton acceptor" evidence="5 6">
    <location>
        <position position="159"/>
    </location>
</feature>
<protein>
    <recommendedName>
        <fullName evidence="5">Polyamine aminopropyltransferase</fullName>
    </recommendedName>
    <alternativeName>
        <fullName evidence="5">Putrescine aminopropyltransferase</fullName>
        <shortName evidence="5">PAPT</shortName>
    </alternativeName>
    <alternativeName>
        <fullName evidence="5">Spermidine synthase</fullName>
        <shortName evidence="5">SPDS</shortName>
        <shortName evidence="5">SPDSY</shortName>
        <ecNumber evidence="5">2.5.1.16</ecNumber>
    </alternativeName>
</protein>
<dbReference type="EC" id="2.5.1.16" evidence="5"/>
<reference evidence="8" key="1">
    <citation type="journal article" date="2018" name="J. Ind. Microbiol. Biotechnol.">
        <title>Genome mining reveals uncommon alkylpyrones as type III PKS products from myxobacteria.</title>
        <authorList>
            <person name="Hug J.J."/>
            <person name="Panter F."/>
            <person name="Krug D."/>
            <person name="Muller R."/>
        </authorList>
    </citation>
    <scope>NUCLEOTIDE SEQUENCE</scope>
    <source>
        <strain evidence="8">MCy9118</strain>
    </source>
</reference>
<dbReference type="InterPro" id="IPR035246">
    <property type="entry name" value="Spermidine_synt_N"/>
</dbReference>
<dbReference type="SUPFAM" id="SSF53335">
    <property type="entry name" value="S-adenosyl-L-methionine-dependent methyltransferases"/>
    <property type="match status" value="1"/>
</dbReference>
<dbReference type="UniPathway" id="UPA00248">
    <property type="reaction ID" value="UER00314"/>
</dbReference>
<dbReference type="PROSITE" id="PS51006">
    <property type="entry name" value="PABS_2"/>
    <property type="match status" value="1"/>
</dbReference>
<dbReference type="Pfam" id="PF17284">
    <property type="entry name" value="Spermine_synt_N"/>
    <property type="match status" value="1"/>
</dbReference>
<dbReference type="CDD" id="cd02440">
    <property type="entry name" value="AdoMet_MTases"/>
    <property type="match status" value="1"/>
</dbReference>
<dbReference type="Gene3D" id="2.30.140.10">
    <property type="entry name" value="Spermidine synthase, tetramerisation domain"/>
    <property type="match status" value="1"/>
</dbReference>
<evidence type="ECO:0000313" key="8">
    <source>
        <dbReference type="EMBL" id="AYM53698.1"/>
    </source>
</evidence>
<feature type="binding site" evidence="5">
    <location>
        <position position="109"/>
    </location>
    <ligand>
        <name>S-methyl-5'-thioadenosine</name>
        <dbReference type="ChEBI" id="CHEBI:17509"/>
    </ligand>
</feature>
<dbReference type="GO" id="GO:0008295">
    <property type="term" value="P:spermidine biosynthetic process"/>
    <property type="evidence" value="ECO:0007669"/>
    <property type="project" value="UniProtKB-UniRule"/>
</dbReference>
<dbReference type="InterPro" id="IPR030373">
    <property type="entry name" value="PABS_CS"/>
</dbReference>
<dbReference type="InterPro" id="IPR037163">
    <property type="entry name" value="Spermidine_synt_N_sf"/>
</dbReference>
<sequence>MNSQDWTHEVVATGEVHSHQIVRRLHTERSQFQKIEVLETAGYGVGLFSDGRIQHVAGDEYIYSETIIHPAALLLGEHCKRALIVGGGPGGAIRELLRHRSIETITQVEIDPTMIDVSRRFFPHISQGCWEDPRVRLEIADISDFLARNGERFDLIIYDVSEPMKDTPASNLFSSVFFTKIRAHLSERGIFVTWAGSVGPRSHELAASIHRAMETAFPHVMRYVCSTQSYGTSWLTLGGSNHPYEPLQLGREAVDRAIADHIQGTLRFYDGTTHLHMFNLPKDVRAALAQAPEHATGAGIHFQPGTGVRP</sequence>
<dbReference type="AlphaFoldDB" id="A0A3Q8I3R6"/>
<accession>A0A3Q8I3R6</accession>
<comment type="caution">
    <text evidence="5">Lacks conserved residue(s) required for the propagation of feature annotation.</text>
</comment>
<name>A0A3Q8I3R6_9BACT</name>
<evidence type="ECO:0000256" key="3">
    <source>
        <dbReference type="ARBA" id="ARBA00023066"/>
    </source>
</evidence>
<comment type="similarity">
    <text evidence="1 5">Belongs to the spermidine/spermine synthase family.</text>
</comment>
<gene>
    <name evidence="5" type="primary">speE</name>
</gene>
<keyword evidence="3 5" id="KW-0745">Spermidine biosynthesis</keyword>
<evidence type="ECO:0000256" key="6">
    <source>
        <dbReference type="PROSITE-ProRule" id="PRU00354"/>
    </source>
</evidence>
<comment type="subunit">
    <text evidence="5">Homodimer or homotetramer.</text>
</comment>
<evidence type="ECO:0000259" key="7">
    <source>
        <dbReference type="PROSITE" id="PS51006"/>
    </source>
</evidence>
<evidence type="ECO:0000256" key="4">
    <source>
        <dbReference type="ARBA" id="ARBA00023115"/>
    </source>
</evidence>
<dbReference type="GO" id="GO:0004766">
    <property type="term" value="F:spermidine synthase activity"/>
    <property type="evidence" value="ECO:0007669"/>
    <property type="project" value="UniProtKB-UniRule"/>
</dbReference>
<feature type="binding site" evidence="5">
    <location>
        <position position="33"/>
    </location>
    <ligand>
        <name>S-methyl-5'-thioadenosine</name>
        <dbReference type="ChEBI" id="CHEBI:17509"/>
    </ligand>
</feature>
<feature type="domain" description="PABS" evidence="7">
    <location>
        <begin position="1"/>
        <end position="241"/>
    </location>
</feature>
<dbReference type="PANTHER" id="PTHR11558">
    <property type="entry name" value="SPERMIDINE/SPERMINE SYNTHASE"/>
    <property type="match status" value="1"/>
</dbReference>
<evidence type="ECO:0000256" key="5">
    <source>
        <dbReference type="HAMAP-Rule" id="MF_00198"/>
    </source>
</evidence>
<dbReference type="InterPro" id="IPR030374">
    <property type="entry name" value="PABS"/>
</dbReference>
<comment type="catalytic activity">
    <reaction evidence="5">
        <text>S-adenosyl 3-(methylsulfanyl)propylamine + putrescine = S-methyl-5'-thioadenosine + spermidine + H(+)</text>
        <dbReference type="Rhea" id="RHEA:12721"/>
        <dbReference type="ChEBI" id="CHEBI:15378"/>
        <dbReference type="ChEBI" id="CHEBI:17509"/>
        <dbReference type="ChEBI" id="CHEBI:57443"/>
        <dbReference type="ChEBI" id="CHEBI:57834"/>
        <dbReference type="ChEBI" id="CHEBI:326268"/>
        <dbReference type="EC" id="2.5.1.16"/>
    </reaction>
</comment>
<keyword evidence="4 5" id="KW-0620">Polyamine biosynthesis</keyword>
<feature type="binding site" evidence="5">
    <location>
        <position position="168"/>
    </location>
    <ligand>
        <name>S-methyl-5'-thioadenosine</name>
        <dbReference type="ChEBI" id="CHEBI:17509"/>
    </ligand>
</feature>
<dbReference type="EMBL" id="MH908908">
    <property type="protein sequence ID" value="AYM53698.1"/>
    <property type="molecule type" value="Genomic_DNA"/>
</dbReference>
<evidence type="ECO:0000256" key="2">
    <source>
        <dbReference type="ARBA" id="ARBA00022679"/>
    </source>
</evidence>
<organism evidence="8">
    <name type="scientific">Cystobacter fuscus</name>
    <dbReference type="NCBI Taxonomy" id="43"/>
    <lineage>
        <taxon>Bacteria</taxon>
        <taxon>Pseudomonadati</taxon>
        <taxon>Myxococcota</taxon>
        <taxon>Myxococcia</taxon>
        <taxon>Myxococcales</taxon>
        <taxon>Cystobacterineae</taxon>
        <taxon>Archangiaceae</taxon>
        <taxon>Cystobacter</taxon>
    </lineage>
</organism>
<dbReference type="InterPro" id="IPR001045">
    <property type="entry name" value="Spermi_synthase"/>
</dbReference>
<comment type="function">
    <text evidence="5">Catalyzes the irreversible transfer of a propylamine group from the amino donor S-adenosylmethioninamine (decarboxy-AdoMet) to putrescine (1,4-diaminobutane) to yield spermidine.</text>
</comment>
<dbReference type="PANTHER" id="PTHR11558:SF11">
    <property type="entry name" value="SPERMIDINE SYNTHASE"/>
    <property type="match status" value="1"/>
</dbReference>